<keyword evidence="1" id="KW-0067">ATP-binding</keyword>
<feature type="transmembrane region" description="Helical" evidence="2">
    <location>
        <begin position="217"/>
        <end position="239"/>
    </location>
</feature>
<feature type="transmembrane region" description="Helical" evidence="2">
    <location>
        <begin position="114"/>
        <end position="137"/>
    </location>
</feature>
<name>A0A1R2C433_9CILI</name>
<dbReference type="SMART" id="SM00330">
    <property type="entry name" value="PIPKc"/>
    <property type="match status" value="1"/>
</dbReference>
<proteinExistence type="predicted"/>
<dbReference type="Proteomes" id="UP000187209">
    <property type="component" value="Unassembled WGS sequence"/>
</dbReference>
<evidence type="ECO:0000256" key="1">
    <source>
        <dbReference type="PROSITE-ProRule" id="PRU00781"/>
    </source>
</evidence>
<dbReference type="InterPro" id="IPR027483">
    <property type="entry name" value="PInositol-4-P-4/5-kinase_C_sf"/>
</dbReference>
<dbReference type="GO" id="GO:0005524">
    <property type="term" value="F:ATP binding"/>
    <property type="evidence" value="ECO:0007669"/>
    <property type="project" value="UniProtKB-UniRule"/>
</dbReference>
<evidence type="ECO:0000313" key="5">
    <source>
        <dbReference type="Proteomes" id="UP000187209"/>
    </source>
</evidence>
<keyword evidence="2" id="KW-0472">Membrane</keyword>
<comment type="caution">
    <text evidence="4">The sequence shown here is derived from an EMBL/GenBank/DDBJ whole genome shotgun (WGS) entry which is preliminary data.</text>
</comment>
<keyword evidence="1" id="KW-0808">Transferase</keyword>
<dbReference type="AlphaFoldDB" id="A0A1R2C433"/>
<keyword evidence="2" id="KW-1133">Transmembrane helix</keyword>
<dbReference type="EMBL" id="MPUH01000292">
    <property type="protein sequence ID" value="OMJ83766.1"/>
    <property type="molecule type" value="Genomic_DNA"/>
</dbReference>
<dbReference type="GO" id="GO:0005886">
    <property type="term" value="C:plasma membrane"/>
    <property type="evidence" value="ECO:0007669"/>
    <property type="project" value="TreeGrafter"/>
</dbReference>
<gene>
    <name evidence="4" type="ORF">SteCoe_15244</name>
</gene>
<keyword evidence="1" id="KW-0547">Nucleotide-binding</keyword>
<feature type="transmembrane region" description="Helical" evidence="2">
    <location>
        <begin position="77"/>
        <end position="102"/>
    </location>
</feature>
<feature type="transmembrane region" description="Helical" evidence="2">
    <location>
        <begin position="6"/>
        <end position="25"/>
    </location>
</feature>
<dbReference type="GO" id="GO:0016308">
    <property type="term" value="F:1-phosphatidylinositol-4-phosphate 5-kinase activity"/>
    <property type="evidence" value="ECO:0007669"/>
    <property type="project" value="TreeGrafter"/>
</dbReference>
<dbReference type="Gene3D" id="3.30.800.10">
    <property type="entry name" value="Phosphatidylinositol Phosphate Kinase II Beta"/>
    <property type="match status" value="1"/>
</dbReference>
<protein>
    <recommendedName>
        <fullName evidence="3">PIPK domain-containing protein</fullName>
    </recommendedName>
</protein>
<keyword evidence="1" id="KW-0418">Kinase</keyword>
<evidence type="ECO:0000259" key="3">
    <source>
        <dbReference type="PROSITE" id="PS51455"/>
    </source>
</evidence>
<keyword evidence="5" id="KW-1185">Reference proteome</keyword>
<dbReference type="Pfam" id="PF01504">
    <property type="entry name" value="PIP5K"/>
    <property type="match status" value="1"/>
</dbReference>
<feature type="transmembrane region" description="Helical" evidence="2">
    <location>
        <begin position="37"/>
        <end position="54"/>
    </location>
</feature>
<dbReference type="GO" id="GO:0046854">
    <property type="term" value="P:phosphatidylinositol phosphate biosynthetic process"/>
    <property type="evidence" value="ECO:0007669"/>
    <property type="project" value="TreeGrafter"/>
</dbReference>
<organism evidence="4 5">
    <name type="scientific">Stentor coeruleus</name>
    <dbReference type="NCBI Taxonomy" id="5963"/>
    <lineage>
        <taxon>Eukaryota</taxon>
        <taxon>Sar</taxon>
        <taxon>Alveolata</taxon>
        <taxon>Ciliophora</taxon>
        <taxon>Postciliodesmatophora</taxon>
        <taxon>Heterotrichea</taxon>
        <taxon>Heterotrichida</taxon>
        <taxon>Stentoridae</taxon>
        <taxon>Stentor</taxon>
    </lineage>
</organism>
<dbReference type="PROSITE" id="PS51455">
    <property type="entry name" value="PIPK"/>
    <property type="match status" value="1"/>
</dbReference>
<evidence type="ECO:0000313" key="4">
    <source>
        <dbReference type="EMBL" id="OMJ83766.1"/>
    </source>
</evidence>
<dbReference type="PANTHER" id="PTHR23086">
    <property type="entry name" value="PHOSPHATIDYLINOSITOL-4-PHOSPHATE 5-KINASE"/>
    <property type="match status" value="1"/>
</dbReference>
<accession>A0A1R2C433</accession>
<dbReference type="InterPro" id="IPR002498">
    <property type="entry name" value="PInositol-4-P-4/5-kinase_core"/>
</dbReference>
<dbReference type="InterPro" id="IPR023610">
    <property type="entry name" value="PInositol-4/5-P-5/4-kinase"/>
</dbReference>
<feature type="transmembrane region" description="Helical" evidence="2">
    <location>
        <begin position="187"/>
        <end position="205"/>
    </location>
</feature>
<dbReference type="Gene3D" id="3.30.810.10">
    <property type="entry name" value="2-Layer Sandwich"/>
    <property type="match status" value="1"/>
</dbReference>
<keyword evidence="2" id="KW-0812">Transmembrane</keyword>
<sequence>MDGDGFKLPGMLSFVCGLLYIWCCSKYRSFTQPPGSLALWINVSCTCIDFYYAYKDVILIDKDNSDTFFVDKSPGSIIYECIIMFFRFFSWNLALVLSIEMIQKMPKSKRRRFFYYNIASILASLSLAAIDCFAEILCNSDNKACDIKKYLPMHIVWIYYAYTPFIIWASLVSIPKKCMVSKHLLQAFWVLNLPFAILQTKNIFFADGFDDLETILIHLESISTSSMSFVLFLISLYYFRYINQLEEPLLSHQDPLDHKEINHEQTLEDIPHQSTALSIAIESIISILEKSEDFTVKNLDESHFSATKTHEVYLDQGGASSFFSNPIPITAIEYAPEVYSSICIKDSISKTEIINELKDILNDPDFQDRQQSYSHNFLLRIISLEQLNFINNNLPKVYKHLISTSKNRSLINRIIGVYSFKERNDEYHAIILENVILDDMECNIFELNGSKLVKAVYDLFPTEDNGRTVKNDMDFMKAESCLNLSFADRSMLQKIVTDDLELLKSIGAVEYSLFLAILKNNHKAKLTNRYTRHFFDDGGKLRYAICIIKTYNGTDMISKKKIKQIGGADDYANRFWELLVSITQCQGL</sequence>
<dbReference type="OrthoDB" id="20783at2759"/>
<dbReference type="InterPro" id="IPR027484">
    <property type="entry name" value="PInositol-4-P-5-kinase_N"/>
</dbReference>
<evidence type="ECO:0000256" key="2">
    <source>
        <dbReference type="SAM" id="Phobius"/>
    </source>
</evidence>
<feature type="domain" description="PIPK" evidence="3">
    <location>
        <begin position="267"/>
        <end position="588"/>
    </location>
</feature>
<dbReference type="SUPFAM" id="SSF56104">
    <property type="entry name" value="SAICAR synthase-like"/>
    <property type="match status" value="1"/>
</dbReference>
<feature type="transmembrane region" description="Helical" evidence="2">
    <location>
        <begin position="157"/>
        <end position="175"/>
    </location>
</feature>
<dbReference type="PANTHER" id="PTHR23086:SF8">
    <property type="entry name" value="PHOSPHATIDYLINOSITOL 5-PHOSPHATE 4-KINASE, ISOFORM A"/>
    <property type="match status" value="1"/>
</dbReference>
<reference evidence="4 5" key="1">
    <citation type="submission" date="2016-11" db="EMBL/GenBank/DDBJ databases">
        <title>The macronuclear genome of Stentor coeruleus: a giant cell with tiny introns.</title>
        <authorList>
            <person name="Slabodnick M."/>
            <person name="Ruby J.G."/>
            <person name="Reiff S.B."/>
            <person name="Swart E.C."/>
            <person name="Gosai S."/>
            <person name="Prabakaran S."/>
            <person name="Witkowska E."/>
            <person name="Larue G.E."/>
            <person name="Fisher S."/>
            <person name="Freeman R.M."/>
            <person name="Gunawardena J."/>
            <person name="Chu W."/>
            <person name="Stover N.A."/>
            <person name="Gregory B.D."/>
            <person name="Nowacki M."/>
            <person name="Derisi J."/>
            <person name="Roy S.W."/>
            <person name="Marshall W.F."/>
            <person name="Sood P."/>
        </authorList>
    </citation>
    <scope>NUCLEOTIDE SEQUENCE [LARGE SCALE GENOMIC DNA]</scope>
    <source>
        <strain evidence="4">WM001</strain>
    </source>
</reference>